<evidence type="ECO:0000313" key="1">
    <source>
        <dbReference type="EMBL" id="WWQ67768.1"/>
    </source>
</evidence>
<keyword evidence="2" id="KW-1185">Reference proteome</keyword>
<organism evidence="1 2">
    <name type="scientific">Streptomyces citrinus</name>
    <dbReference type="NCBI Taxonomy" id="3118173"/>
    <lineage>
        <taxon>Bacteria</taxon>
        <taxon>Bacillati</taxon>
        <taxon>Actinomycetota</taxon>
        <taxon>Actinomycetes</taxon>
        <taxon>Kitasatosporales</taxon>
        <taxon>Streptomycetaceae</taxon>
        <taxon>Streptomyces</taxon>
    </lineage>
</organism>
<protein>
    <submittedName>
        <fullName evidence="1">Uncharacterized protein</fullName>
    </submittedName>
</protein>
<reference evidence="1" key="1">
    <citation type="journal article" date="2025" name="Int. J. Syst. Evol. Microbiol.">
        <title>Streptomyces citrinus sp. nov., with yellow diffusible pigment.</title>
        <authorList>
            <person name="He Y."/>
            <person name="Yang E."/>
            <person name="Xu J."/>
            <person name="Sun Y."/>
            <person name="Sun L."/>
        </authorList>
    </citation>
    <scope>NUCLEOTIDE SEQUENCE</scope>
    <source>
        <strain evidence="1">Q6</strain>
    </source>
</reference>
<sequence>MSLPRHALAVSLALTLLAGPCAAAAGRAAPGGTPTYRCTTSEKSVDTPSYSGPWADNWDFTVTVCAARSGTKAHAYAKASWDGPAAGFKEDFFNDAYLTLRVERGHRVLKAGSFHGIKNRLENGDNFWGNHNGSYRTPVVTAHVGRGRVVADSSISLDWRNHGSGYQRHHFAASPAR</sequence>
<dbReference type="Proteomes" id="UP001432251">
    <property type="component" value="Chromosome"/>
</dbReference>
<name>A0ACD5APQ0_9ACTN</name>
<dbReference type="EMBL" id="CP146022">
    <property type="protein sequence ID" value="WWQ67768.1"/>
    <property type="molecule type" value="Genomic_DNA"/>
</dbReference>
<evidence type="ECO:0000313" key="2">
    <source>
        <dbReference type="Proteomes" id="UP001432251"/>
    </source>
</evidence>
<accession>A0ACD5APQ0</accession>
<gene>
    <name evidence="1" type="ORF">V2W30_33515</name>
</gene>
<proteinExistence type="predicted"/>